<dbReference type="EMBL" id="JH711573">
    <property type="protein sequence ID" value="EIW86215.1"/>
    <property type="molecule type" value="Genomic_DNA"/>
</dbReference>
<proteinExistence type="predicted"/>
<evidence type="ECO:0000256" key="1">
    <source>
        <dbReference type="SAM" id="MobiDB-lite"/>
    </source>
</evidence>
<reference evidence="3" key="1">
    <citation type="journal article" date="2012" name="Science">
        <title>The Paleozoic origin of enzymatic lignin decomposition reconstructed from 31 fungal genomes.</title>
        <authorList>
            <person name="Floudas D."/>
            <person name="Binder M."/>
            <person name="Riley R."/>
            <person name="Barry K."/>
            <person name="Blanchette R.A."/>
            <person name="Henrissat B."/>
            <person name="Martinez A.T."/>
            <person name="Otillar R."/>
            <person name="Spatafora J.W."/>
            <person name="Yadav J.S."/>
            <person name="Aerts A."/>
            <person name="Benoit I."/>
            <person name="Boyd A."/>
            <person name="Carlson A."/>
            <person name="Copeland A."/>
            <person name="Coutinho P.M."/>
            <person name="de Vries R.P."/>
            <person name="Ferreira P."/>
            <person name="Findley K."/>
            <person name="Foster B."/>
            <person name="Gaskell J."/>
            <person name="Glotzer D."/>
            <person name="Gorecki P."/>
            <person name="Heitman J."/>
            <person name="Hesse C."/>
            <person name="Hori C."/>
            <person name="Igarashi K."/>
            <person name="Jurgens J.A."/>
            <person name="Kallen N."/>
            <person name="Kersten P."/>
            <person name="Kohler A."/>
            <person name="Kuees U."/>
            <person name="Kumar T.K.A."/>
            <person name="Kuo A."/>
            <person name="LaButti K."/>
            <person name="Larrondo L.F."/>
            <person name="Lindquist E."/>
            <person name="Ling A."/>
            <person name="Lombard V."/>
            <person name="Lucas S."/>
            <person name="Lundell T."/>
            <person name="Martin R."/>
            <person name="McLaughlin D.J."/>
            <person name="Morgenstern I."/>
            <person name="Morin E."/>
            <person name="Murat C."/>
            <person name="Nagy L.G."/>
            <person name="Nolan M."/>
            <person name="Ohm R.A."/>
            <person name="Patyshakuliyeva A."/>
            <person name="Rokas A."/>
            <person name="Ruiz-Duenas F.J."/>
            <person name="Sabat G."/>
            <person name="Salamov A."/>
            <person name="Samejima M."/>
            <person name="Schmutz J."/>
            <person name="Slot J.C."/>
            <person name="St John F."/>
            <person name="Stenlid J."/>
            <person name="Sun H."/>
            <person name="Sun S."/>
            <person name="Syed K."/>
            <person name="Tsang A."/>
            <person name="Wiebenga A."/>
            <person name="Young D."/>
            <person name="Pisabarro A."/>
            <person name="Eastwood D.C."/>
            <person name="Martin F."/>
            <person name="Cullen D."/>
            <person name="Grigoriev I.V."/>
            <person name="Hibbett D.S."/>
        </authorList>
    </citation>
    <scope>NUCLEOTIDE SEQUENCE [LARGE SCALE GENOMIC DNA]</scope>
    <source>
        <strain evidence="3">RWD-64-598 SS2</strain>
    </source>
</reference>
<protein>
    <submittedName>
        <fullName evidence="2">Uncharacterized protein</fullName>
    </submittedName>
</protein>
<dbReference type="KEGG" id="cput:CONPUDRAFT_78648"/>
<keyword evidence="3" id="KW-1185">Reference proteome</keyword>
<dbReference type="GeneID" id="19209801"/>
<name>A0A5M3N5S3_CONPW</name>
<organism evidence="2 3">
    <name type="scientific">Coniophora puteana (strain RWD-64-598)</name>
    <name type="common">Brown rot fungus</name>
    <dbReference type="NCBI Taxonomy" id="741705"/>
    <lineage>
        <taxon>Eukaryota</taxon>
        <taxon>Fungi</taxon>
        <taxon>Dikarya</taxon>
        <taxon>Basidiomycota</taxon>
        <taxon>Agaricomycotina</taxon>
        <taxon>Agaricomycetes</taxon>
        <taxon>Agaricomycetidae</taxon>
        <taxon>Boletales</taxon>
        <taxon>Coniophorineae</taxon>
        <taxon>Coniophoraceae</taxon>
        <taxon>Coniophora</taxon>
    </lineage>
</organism>
<evidence type="ECO:0000313" key="2">
    <source>
        <dbReference type="EMBL" id="EIW86215.1"/>
    </source>
</evidence>
<comment type="caution">
    <text evidence="2">The sequence shown here is derived from an EMBL/GenBank/DDBJ whole genome shotgun (WGS) entry which is preliminary data.</text>
</comment>
<accession>A0A5M3N5S3</accession>
<gene>
    <name evidence="2" type="ORF">CONPUDRAFT_78648</name>
</gene>
<dbReference type="Proteomes" id="UP000053558">
    <property type="component" value="Unassembled WGS sequence"/>
</dbReference>
<dbReference type="RefSeq" id="XP_007762745.1">
    <property type="nucleotide sequence ID" value="XM_007764555.1"/>
</dbReference>
<dbReference type="AlphaFoldDB" id="A0A5M3N5S3"/>
<sequence length="69" mass="7191">MVENWFCNGTAGTGKSGDAGEGCPAYDRRAKEAAACGGEAEEFVNCSTYDRRVRTTPARGGNAGGDDVR</sequence>
<evidence type="ECO:0000313" key="3">
    <source>
        <dbReference type="Proteomes" id="UP000053558"/>
    </source>
</evidence>
<feature type="region of interest" description="Disordered" evidence="1">
    <location>
        <begin position="1"/>
        <end position="22"/>
    </location>
</feature>
<feature type="compositionally biased region" description="Gly residues" evidence="1">
    <location>
        <begin position="11"/>
        <end position="20"/>
    </location>
</feature>